<name>A0ACB8XI80_ARCLA</name>
<organism evidence="1 2">
    <name type="scientific">Arctium lappa</name>
    <name type="common">Greater burdock</name>
    <name type="synonym">Lappa major</name>
    <dbReference type="NCBI Taxonomy" id="4217"/>
    <lineage>
        <taxon>Eukaryota</taxon>
        <taxon>Viridiplantae</taxon>
        <taxon>Streptophyta</taxon>
        <taxon>Embryophyta</taxon>
        <taxon>Tracheophyta</taxon>
        <taxon>Spermatophyta</taxon>
        <taxon>Magnoliopsida</taxon>
        <taxon>eudicotyledons</taxon>
        <taxon>Gunneridae</taxon>
        <taxon>Pentapetalae</taxon>
        <taxon>asterids</taxon>
        <taxon>campanulids</taxon>
        <taxon>Asterales</taxon>
        <taxon>Asteraceae</taxon>
        <taxon>Carduoideae</taxon>
        <taxon>Cardueae</taxon>
        <taxon>Arctiinae</taxon>
        <taxon>Arctium</taxon>
    </lineage>
</organism>
<dbReference type="Proteomes" id="UP001055879">
    <property type="component" value="Linkage Group LG17"/>
</dbReference>
<protein>
    <submittedName>
        <fullName evidence="1">Uncharacterized protein</fullName>
    </submittedName>
</protein>
<evidence type="ECO:0000313" key="2">
    <source>
        <dbReference type="Proteomes" id="UP001055879"/>
    </source>
</evidence>
<sequence length="109" mass="12093">MLRACVLLFALSDFRKKKKGLRLSEEGQEQMVSDRGLLRENVQERGTGDGGVADFADAEIDLQEDLGADDNDNELFLDDPEDVISPSSSVDIDQEVVDLISLLRRQPEA</sequence>
<reference evidence="2" key="1">
    <citation type="journal article" date="2022" name="Mol. Ecol. Resour.">
        <title>The genomes of chicory, endive, great burdock and yacon provide insights into Asteraceae palaeo-polyploidization history and plant inulin production.</title>
        <authorList>
            <person name="Fan W."/>
            <person name="Wang S."/>
            <person name="Wang H."/>
            <person name="Wang A."/>
            <person name="Jiang F."/>
            <person name="Liu H."/>
            <person name="Zhao H."/>
            <person name="Xu D."/>
            <person name="Zhang Y."/>
        </authorList>
    </citation>
    <scope>NUCLEOTIDE SEQUENCE [LARGE SCALE GENOMIC DNA]</scope>
    <source>
        <strain evidence="2">cv. Niubang</strain>
    </source>
</reference>
<comment type="caution">
    <text evidence="1">The sequence shown here is derived from an EMBL/GenBank/DDBJ whole genome shotgun (WGS) entry which is preliminary data.</text>
</comment>
<evidence type="ECO:0000313" key="1">
    <source>
        <dbReference type="EMBL" id="KAI3667369.1"/>
    </source>
</evidence>
<reference evidence="1 2" key="2">
    <citation type="journal article" date="2022" name="Mol. Ecol. Resour.">
        <title>The genomes of chicory, endive, great burdock and yacon provide insights into Asteraceae paleo-polyploidization history and plant inulin production.</title>
        <authorList>
            <person name="Fan W."/>
            <person name="Wang S."/>
            <person name="Wang H."/>
            <person name="Wang A."/>
            <person name="Jiang F."/>
            <person name="Liu H."/>
            <person name="Zhao H."/>
            <person name="Xu D."/>
            <person name="Zhang Y."/>
        </authorList>
    </citation>
    <scope>NUCLEOTIDE SEQUENCE [LARGE SCALE GENOMIC DNA]</scope>
    <source>
        <strain evidence="2">cv. Niubang</strain>
    </source>
</reference>
<keyword evidence="2" id="KW-1185">Reference proteome</keyword>
<gene>
    <name evidence="1" type="ORF">L6452_42425</name>
</gene>
<dbReference type="EMBL" id="CM042063">
    <property type="protein sequence ID" value="KAI3667369.1"/>
    <property type="molecule type" value="Genomic_DNA"/>
</dbReference>
<accession>A0ACB8XI80</accession>
<proteinExistence type="predicted"/>